<organism evidence="1 2">
    <name type="scientific">Spongiactinospora gelatinilytica</name>
    <dbReference type="NCBI Taxonomy" id="2666298"/>
    <lineage>
        <taxon>Bacteria</taxon>
        <taxon>Bacillati</taxon>
        <taxon>Actinomycetota</taxon>
        <taxon>Actinomycetes</taxon>
        <taxon>Streptosporangiales</taxon>
        <taxon>Streptosporangiaceae</taxon>
        <taxon>Spongiactinospora</taxon>
    </lineage>
</organism>
<dbReference type="Pfam" id="PF09844">
    <property type="entry name" value="DUF2071"/>
    <property type="match status" value="1"/>
</dbReference>
<dbReference type="InterPro" id="IPR023375">
    <property type="entry name" value="ADC_dom_sf"/>
</dbReference>
<dbReference type="EMBL" id="POUA01000223">
    <property type="protein sequence ID" value="PZG38061.1"/>
    <property type="molecule type" value="Genomic_DNA"/>
</dbReference>
<dbReference type="PANTHER" id="PTHR39186:SF1">
    <property type="entry name" value="DUF2071 DOMAIN-CONTAINING PROTEIN"/>
    <property type="match status" value="1"/>
</dbReference>
<sequence length="303" mass="33453">MAGVCLITTVPAVAAPGSVRAVPAAPIAGRLGACRVDGCVLLCGLDHDREDASGPADSLRRRPPGASMVSEPAVSLPVMYQRWSWMTFAHWRYPAPVVQRLLPDGLTVETYLDDAWVGLAMFMMEGVRPPGLPAVPWLSRFPETNVRTYVRDRQGRSGIWFLSLDAARLPAVLGGRAGFGLPYYWSRMSVGTAGPRVRYRCRRYWPGPGGARGDAEIEMGEACTEEEYDETSHFLIERYRLFTRMAGRLATARVEHPRWPLRHARLRGLDQSLLQAGGLPEPYGPPLLHASVGVPVRIGMLHR</sequence>
<dbReference type="SUPFAM" id="SSF160104">
    <property type="entry name" value="Acetoacetate decarboxylase-like"/>
    <property type="match status" value="1"/>
</dbReference>
<dbReference type="AlphaFoldDB" id="A0A2W2FQN9"/>
<proteinExistence type="predicted"/>
<keyword evidence="2" id="KW-1185">Reference proteome</keyword>
<dbReference type="InterPro" id="IPR018644">
    <property type="entry name" value="DUF2071"/>
</dbReference>
<dbReference type="PANTHER" id="PTHR39186">
    <property type="entry name" value="DUF2071 FAMILY PROTEIN"/>
    <property type="match status" value="1"/>
</dbReference>
<dbReference type="Proteomes" id="UP000248544">
    <property type="component" value="Unassembled WGS sequence"/>
</dbReference>
<gene>
    <name evidence="1" type="ORF">C1I98_24790</name>
</gene>
<reference evidence="1 2" key="1">
    <citation type="submission" date="2018-01" db="EMBL/GenBank/DDBJ databases">
        <title>Draft genome sequence of Sphaerisporangium sp. 7K107.</title>
        <authorList>
            <person name="Sahin N."/>
            <person name="Saygin H."/>
            <person name="Ay H."/>
        </authorList>
    </citation>
    <scope>NUCLEOTIDE SEQUENCE [LARGE SCALE GENOMIC DNA]</scope>
    <source>
        <strain evidence="1 2">7K107</strain>
    </source>
</reference>
<accession>A0A2W2FQN9</accession>
<evidence type="ECO:0000313" key="2">
    <source>
        <dbReference type="Proteomes" id="UP000248544"/>
    </source>
</evidence>
<dbReference type="Gene3D" id="2.40.400.10">
    <property type="entry name" value="Acetoacetate decarboxylase-like"/>
    <property type="match status" value="1"/>
</dbReference>
<evidence type="ECO:0000313" key="1">
    <source>
        <dbReference type="EMBL" id="PZG38061.1"/>
    </source>
</evidence>
<name>A0A2W2FQN9_9ACTN</name>
<comment type="caution">
    <text evidence="1">The sequence shown here is derived from an EMBL/GenBank/DDBJ whole genome shotgun (WGS) entry which is preliminary data.</text>
</comment>
<protein>
    <submittedName>
        <fullName evidence="1">DUF2071 domain-containing protein</fullName>
    </submittedName>
</protein>